<sequence>MDCPQCFGCLCRTTCRGNLHRVPTFPPGRPSIELPLPLSHEVANAYEERPFHSHSGEYHLTVADVASFWLPSL</sequence>
<dbReference type="AlphaFoldDB" id="A0A061RKY7"/>
<gene>
    <name evidence="1" type="ORF">TSPGSL018_30873</name>
</gene>
<reference evidence="1" key="1">
    <citation type="submission" date="2014-05" db="EMBL/GenBank/DDBJ databases">
        <title>The transcriptome of the halophilic microalga Tetraselmis sp. GSL018 isolated from the Great Salt Lake, Utah.</title>
        <authorList>
            <person name="Jinkerson R.E."/>
            <person name="D'Adamo S."/>
            <person name="Posewitz M.C."/>
        </authorList>
    </citation>
    <scope>NUCLEOTIDE SEQUENCE</scope>
    <source>
        <strain evidence="1">GSL018</strain>
    </source>
</reference>
<proteinExistence type="predicted"/>
<protein>
    <submittedName>
        <fullName evidence="1">Uncharacterized protein</fullName>
    </submittedName>
</protein>
<feature type="non-terminal residue" evidence="1">
    <location>
        <position position="73"/>
    </location>
</feature>
<accession>A0A061RKY7</accession>
<evidence type="ECO:0000313" key="1">
    <source>
        <dbReference type="EMBL" id="JAC72628.1"/>
    </source>
</evidence>
<dbReference type="EMBL" id="GBEZ01013350">
    <property type="protein sequence ID" value="JAC72628.1"/>
    <property type="molecule type" value="Transcribed_RNA"/>
</dbReference>
<organism evidence="1">
    <name type="scientific">Tetraselmis sp. GSL018</name>
    <dbReference type="NCBI Taxonomy" id="582737"/>
    <lineage>
        <taxon>Eukaryota</taxon>
        <taxon>Viridiplantae</taxon>
        <taxon>Chlorophyta</taxon>
        <taxon>core chlorophytes</taxon>
        <taxon>Chlorodendrophyceae</taxon>
        <taxon>Chlorodendrales</taxon>
        <taxon>Chlorodendraceae</taxon>
        <taxon>Tetraselmis</taxon>
    </lineage>
</organism>
<name>A0A061RKY7_9CHLO</name>